<name>A0A562TKQ8_9SPHI</name>
<dbReference type="PANTHER" id="PTHR43685:SF11">
    <property type="entry name" value="GLYCOSYLTRANSFERASE TAGX-RELATED"/>
    <property type="match status" value="1"/>
</dbReference>
<gene>
    <name evidence="2" type="ORF">JN11_04939</name>
</gene>
<sequence>MINNKISICMATYNGEKYIYQQIKSILNQLSALDELIISDDGSKDQTILILESFNDTRIKIFKNEKSNGPVGNFENALSKAKGDIIFLADQDDVWLPGKINTHTLLHEKYDLVISDAKVVNEAGDMIYESFFKERDSRPGLFNNLIKNSYIGCCMSFNRRILNYALPFPAYIHMHDWWIGLIGELKGHTIFCNDQLMNYVRHQNNASPTLSRSGYSGLKRLKNRVQLIYGLFFIVFK</sequence>
<dbReference type="Proteomes" id="UP000317010">
    <property type="component" value="Unassembled WGS sequence"/>
</dbReference>
<protein>
    <submittedName>
        <fullName evidence="2">Glycosyl transferase family 2</fullName>
    </submittedName>
</protein>
<dbReference type="Gene3D" id="3.90.550.10">
    <property type="entry name" value="Spore Coat Polysaccharide Biosynthesis Protein SpsA, Chain A"/>
    <property type="match status" value="1"/>
</dbReference>
<organism evidence="2 3">
    <name type="scientific">Mucilaginibacter frigoritolerans</name>
    <dbReference type="NCBI Taxonomy" id="652788"/>
    <lineage>
        <taxon>Bacteria</taxon>
        <taxon>Pseudomonadati</taxon>
        <taxon>Bacteroidota</taxon>
        <taxon>Sphingobacteriia</taxon>
        <taxon>Sphingobacteriales</taxon>
        <taxon>Sphingobacteriaceae</taxon>
        <taxon>Mucilaginibacter</taxon>
    </lineage>
</organism>
<dbReference type="SUPFAM" id="SSF53448">
    <property type="entry name" value="Nucleotide-diphospho-sugar transferases"/>
    <property type="match status" value="1"/>
</dbReference>
<dbReference type="EMBL" id="VLLI01000025">
    <property type="protein sequence ID" value="TWI93818.1"/>
    <property type="molecule type" value="Genomic_DNA"/>
</dbReference>
<dbReference type="AlphaFoldDB" id="A0A562TKQ8"/>
<reference evidence="2 3" key="1">
    <citation type="submission" date="2019-07" db="EMBL/GenBank/DDBJ databases">
        <title>Genomic Encyclopedia of Archaeal and Bacterial Type Strains, Phase II (KMG-II): from individual species to whole genera.</title>
        <authorList>
            <person name="Goeker M."/>
        </authorList>
    </citation>
    <scope>NUCLEOTIDE SEQUENCE [LARGE SCALE GENOMIC DNA]</scope>
    <source>
        <strain evidence="2 3">ATCC BAA-1854</strain>
    </source>
</reference>
<dbReference type="GO" id="GO:0016740">
    <property type="term" value="F:transferase activity"/>
    <property type="evidence" value="ECO:0007669"/>
    <property type="project" value="UniProtKB-KW"/>
</dbReference>
<dbReference type="CDD" id="cd04196">
    <property type="entry name" value="GT_2_like_d"/>
    <property type="match status" value="1"/>
</dbReference>
<comment type="caution">
    <text evidence="2">The sequence shown here is derived from an EMBL/GenBank/DDBJ whole genome shotgun (WGS) entry which is preliminary data.</text>
</comment>
<evidence type="ECO:0000259" key="1">
    <source>
        <dbReference type="Pfam" id="PF00535"/>
    </source>
</evidence>
<accession>A0A562TKQ8</accession>
<dbReference type="InterPro" id="IPR029044">
    <property type="entry name" value="Nucleotide-diphossugar_trans"/>
</dbReference>
<keyword evidence="2" id="KW-0808">Transferase</keyword>
<keyword evidence="3" id="KW-1185">Reference proteome</keyword>
<dbReference type="Pfam" id="PF00535">
    <property type="entry name" value="Glycos_transf_2"/>
    <property type="match status" value="1"/>
</dbReference>
<feature type="domain" description="Glycosyltransferase 2-like" evidence="1">
    <location>
        <begin position="7"/>
        <end position="162"/>
    </location>
</feature>
<proteinExistence type="predicted"/>
<evidence type="ECO:0000313" key="3">
    <source>
        <dbReference type="Proteomes" id="UP000317010"/>
    </source>
</evidence>
<dbReference type="PANTHER" id="PTHR43685">
    <property type="entry name" value="GLYCOSYLTRANSFERASE"/>
    <property type="match status" value="1"/>
</dbReference>
<dbReference type="InterPro" id="IPR050834">
    <property type="entry name" value="Glycosyltransf_2"/>
</dbReference>
<dbReference type="InterPro" id="IPR001173">
    <property type="entry name" value="Glyco_trans_2-like"/>
</dbReference>
<evidence type="ECO:0000313" key="2">
    <source>
        <dbReference type="EMBL" id="TWI93818.1"/>
    </source>
</evidence>